<gene>
    <name evidence="3" type="ORF">P8935_19125</name>
</gene>
<dbReference type="EMBL" id="CP121196">
    <property type="protein sequence ID" value="XBH16674.1"/>
    <property type="molecule type" value="Genomic_DNA"/>
</dbReference>
<feature type="chain" id="PRO_5043593686" evidence="2">
    <location>
        <begin position="28"/>
        <end position="262"/>
    </location>
</feature>
<dbReference type="AlphaFoldDB" id="A0AAU7DH95"/>
<sequence>MLMQRTNPYWQLVRAAMQRVCMVSLLACGFPAAAQSVGQSPGTENRIMFDRVVAVVNRQAILESDLEDEMQLSVLDPSTNTKERMSAQVALERLISRTLIHQQIQQEYQQATEPKPEEIAARLNEIRTELPACVRADCKSDAGWAAFLKLHDLTPKQVEDYLRNRTEILGFIELRFRQGIRITPEEIETYYQGTLLPQYPSGDKPPPLQQVSSRIEEILLQQRVNVLFDNWLSNLRKQGQIEVLDPALETADAGDGQGATKE</sequence>
<dbReference type="PANTHER" id="PTHR47637">
    <property type="entry name" value="CHAPERONE SURA"/>
    <property type="match status" value="1"/>
</dbReference>
<proteinExistence type="predicted"/>
<feature type="signal peptide" evidence="2">
    <location>
        <begin position="1"/>
        <end position="27"/>
    </location>
</feature>
<evidence type="ECO:0000256" key="2">
    <source>
        <dbReference type="SAM" id="SignalP"/>
    </source>
</evidence>
<organism evidence="3">
    <name type="scientific">Telmatobacter sp. DSM 110680</name>
    <dbReference type="NCBI Taxonomy" id="3036704"/>
    <lineage>
        <taxon>Bacteria</taxon>
        <taxon>Pseudomonadati</taxon>
        <taxon>Acidobacteriota</taxon>
        <taxon>Terriglobia</taxon>
        <taxon>Terriglobales</taxon>
        <taxon>Acidobacteriaceae</taxon>
        <taxon>Telmatobacter</taxon>
    </lineage>
</organism>
<dbReference type="SUPFAM" id="SSF109998">
    <property type="entry name" value="Triger factor/SurA peptide-binding domain-like"/>
    <property type="match status" value="1"/>
</dbReference>
<protein>
    <submittedName>
        <fullName evidence="3">Peptidylprolyl isomerase</fullName>
    </submittedName>
</protein>
<dbReference type="InterPro" id="IPR027304">
    <property type="entry name" value="Trigger_fact/SurA_dom_sf"/>
</dbReference>
<keyword evidence="1 2" id="KW-0732">Signal</keyword>
<dbReference type="InterPro" id="IPR050280">
    <property type="entry name" value="OMP_Chaperone_SurA"/>
</dbReference>
<dbReference type="RefSeq" id="WP_348261903.1">
    <property type="nucleotide sequence ID" value="NZ_CP121196.1"/>
</dbReference>
<evidence type="ECO:0000313" key="3">
    <source>
        <dbReference type="EMBL" id="XBH16674.1"/>
    </source>
</evidence>
<dbReference type="Gene3D" id="1.10.4030.10">
    <property type="entry name" value="Porin chaperone SurA, peptide-binding domain"/>
    <property type="match status" value="1"/>
</dbReference>
<dbReference type="GO" id="GO:0016853">
    <property type="term" value="F:isomerase activity"/>
    <property type="evidence" value="ECO:0007669"/>
    <property type="project" value="UniProtKB-KW"/>
</dbReference>
<keyword evidence="3" id="KW-0413">Isomerase</keyword>
<dbReference type="PANTHER" id="PTHR47637:SF1">
    <property type="entry name" value="CHAPERONE SURA"/>
    <property type="match status" value="1"/>
</dbReference>
<name>A0AAU7DH95_9BACT</name>
<accession>A0AAU7DH95</accession>
<evidence type="ECO:0000256" key="1">
    <source>
        <dbReference type="ARBA" id="ARBA00022729"/>
    </source>
</evidence>
<reference evidence="3" key="1">
    <citation type="submission" date="2023-03" db="EMBL/GenBank/DDBJ databases">
        <title>Edaphobacter sp.</title>
        <authorList>
            <person name="Huber K.J."/>
            <person name="Papendorf J."/>
            <person name="Pilke C."/>
            <person name="Bunk B."/>
            <person name="Sproeer C."/>
            <person name="Pester M."/>
        </authorList>
    </citation>
    <scope>NUCLEOTIDE SEQUENCE</scope>
    <source>
        <strain evidence="3">DSM 110680</strain>
    </source>
</reference>